<dbReference type="SUPFAM" id="SSF56954">
    <property type="entry name" value="Outer membrane efflux proteins (OEP)"/>
    <property type="match status" value="1"/>
</dbReference>
<evidence type="ECO:0000256" key="8">
    <source>
        <dbReference type="ARBA" id="ARBA00023288"/>
    </source>
</evidence>
<name>A0A6P2QW30_9BURK</name>
<accession>A0A6P2QW30</accession>
<keyword evidence="4 9" id="KW-0812">Transmembrane</keyword>
<evidence type="ECO:0000256" key="5">
    <source>
        <dbReference type="ARBA" id="ARBA00022729"/>
    </source>
</evidence>
<organism evidence="10 11">
    <name type="scientific">Burkholderia paludis</name>
    <dbReference type="NCBI Taxonomy" id="1506587"/>
    <lineage>
        <taxon>Bacteria</taxon>
        <taxon>Pseudomonadati</taxon>
        <taxon>Pseudomonadota</taxon>
        <taxon>Betaproteobacteria</taxon>
        <taxon>Burkholderiales</taxon>
        <taxon>Burkholderiaceae</taxon>
        <taxon>Burkholderia</taxon>
        <taxon>Burkholderia cepacia complex</taxon>
    </lineage>
</organism>
<evidence type="ECO:0000256" key="9">
    <source>
        <dbReference type="RuleBase" id="RU362097"/>
    </source>
</evidence>
<gene>
    <name evidence="10" type="ORF">BPA30113_06108</name>
</gene>
<dbReference type="Gene3D" id="2.20.200.10">
    <property type="entry name" value="Outer membrane efflux proteins (OEP)"/>
    <property type="match status" value="1"/>
</dbReference>
<dbReference type="PANTHER" id="PTHR30203:SF20">
    <property type="entry name" value="MULTIDRUG RESISTANCE OUTER MEMBRANE PROTEIN MDTP-RELATED"/>
    <property type="match status" value="1"/>
</dbReference>
<dbReference type="RefSeq" id="WP_052001527.1">
    <property type="nucleotide sequence ID" value="NZ_CABVQD010000031.1"/>
</dbReference>
<evidence type="ECO:0000256" key="2">
    <source>
        <dbReference type="ARBA" id="ARBA00007613"/>
    </source>
</evidence>
<keyword evidence="7 9" id="KW-0564">Palmitate</keyword>
<dbReference type="GO" id="GO:0005886">
    <property type="term" value="C:plasma membrane"/>
    <property type="evidence" value="ECO:0007669"/>
    <property type="project" value="UniProtKB-SubCell"/>
</dbReference>
<proteinExistence type="inferred from homology"/>
<dbReference type="AlphaFoldDB" id="A0A6P2QW30"/>
<dbReference type="PANTHER" id="PTHR30203">
    <property type="entry name" value="OUTER MEMBRANE CATION EFFLUX PROTEIN"/>
    <property type="match status" value="1"/>
</dbReference>
<keyword evidence="8 9" id="KW-0449">Lipoprotein</keyword>
<dbReference type="EMBL" id="CABVQD010000031">
    <property type="protein sequence ID" value="VWC27858.1"/>
    <property type="molecule type" value="Genomic_DNA"/>
</dbReference>
<evidence type="ECO:0000256" key="1">
    <source>
        <dbReference type="ARBA" id="ARBA00004370"/>
    </source>
</evidence>
<evidence type="ECO:0000256" key="6">
    <source>
        <dbReference type="ARBA" id="ARBA00023136"/>
    </source>
</evidence>
<evidence type="ECO:0000313" key="11">
    <source>
        <dbReference type="Proteomes" id="UP000494330"/>
    </source>
</evidence>
<dbReference type="NCBIfam" id="TIGR01845">
    <property type="entry name" value="outer_NodT"/>
    <property type="match status" value="1"/>
</dbReference>
<evidence type="ECO:0000256" key="3">
    <source>
        <dbReference type="ARBA" id="ARBA00022452"/>
    </source>
</evidence>
<evidence type="ECO:0000256" key="4">
    <source>
        <dbReference type="ARBA" id="ARBA00022692"/>
    </source>
</evidence>
<dbReference type="Gene3D" id="1.20.1600.10">
    <property type="entry name" value="Outer membrane efflux proteins (OEP)"/>
    <property type="match status" value="1"/>
</dbReference>
<comment type="similarity">
    <text evidence="2 9">Belongs to the outer membrane factor (OMF) (TC 1.B.17) family.</text>
</comment>
<dbReference type="InterPro" id="IPR003423">
    <property type="entry name" value="OMP_efflux"/>
</dbReference>
<evidence type="ECO:0000256" key="7">
    <source>
        <dbReference type="ARBA" id="ARBA00023139"/>
    </source>
</evidence>
<reference evidence="10 11" key="1">
    <citation type="submission" date="2019-09" db="EMBL/GenBank/DDBJ databases">
        <authorList>
            <person name="Depoorter E."/>
        </authorList>
    </citation>
    <scope>NUCLEOTIDE SEQUENCE [LARGE SCALE GENOMIC DNA]</scope>
    <source>
        <strain evidence="10">LMG 30113</strain>
    </source>
</reference>
<sequence length="468" mass="49459">MVAVLAGCASGNGMQPSRVALSPDTLDSGKEISALQRSAEPVIAAPMWWQAFGDAQLDALMEQAARDAPSIQIAESRLQQAEAAGAVAAAGLLPTVDGTASVSANRFPGHDTYSAPYADNTGSRGALGLDLRYHVDFWGKWSKAANAARFRAESAGFEAEDARLVLQTALAAAYLKLDATYKLRDVAAQGLSRREDVLKLQALRIDAGLSTDLNAIEVRDAATQTRADIARYDADIARRRHEIAALLGKTPAFADQLRRPDLRALADPAPVSNVTSLLLGYRPDVAARREAVEAAANEIGVAKAAFYPDVDLIAFAGMQSLGIGYLLRASSTTANLGPAITLPIFEGGRLRANLKGKVAEYDAAVSAYNATIAVALQQVADGIATVKAARIRQQQATVAERQRLHVVDLQRARKRSGLSDAGDLLAAETASLMSQRRVAETDAELADAQVSLIRALGGAWTPSPATTH</sequence>
<dbReference type="Proteomes" id="UP000494330">
    <property type="component" value="Unassembled WGS sequence"/>
</dbReference>
<protein>
    <submittedName>
        <fullName evidence="10">RND transporter</fullName>
    </submittedName>
</protein>
<dbReference type="Pfam" id="PF02321">
    <property type="entry name" value="OEP"/>
    <property type="match status" value="2"/>
</dbReference>
<keyword evidence="5" id="KW-0732">Signal</keyword>
<comment type="subcellular location">
    <subcellularLocation>
        <location evidence="9">Cell membrane</location>
        <topology evidence="9">Lipid-anchor</topology>
    </subcellularLocation>
    <subcellularLocation>
        <location evidence="1">Membrane</location>
    </subcellularLocation>
</comment>
<keyword evidence="11" id="KW-1185">Reference proteome</keyword>
<dbReference type="GO" id="GO:0015562">
    <property type="term" value="F:efflux transmembrane transporter activity"/>
    <property type="evidence" value="ECO:0007669"/>
    <property type="project" value="InterPro"/>
</dbReference>
<keyword evidence="3 9" id="KW-1134">Transmembrane beta strand</keyword>
<keyword evidence="6 9" id="KW-0472">Membrane</keyword>
<evidence type="ECO:0000313" key="10">
    <source>
        <dbReference type="EMBL" id="VWC27858.1"/>
    </source>
</evidence>
<dbReference type="InterPro" id="IPR010131">
    <property type="entry name" value="MdtP/NodT-like"/>
</dbReference>